<dbReference type="EMBL" id="JAYMYQ010000002">
    <property type="protein sequence ID" value="KAK7351918.1"/>
    <property type="molecule type" value="Genomic_DNA"/>
</dbReference>
<dbReference type="AlphaFoldDB" id="A0AAN9R2S7"/>
<keyword evidence="2" id="KW-1185">Reference proteome</keyword>
<dbReference type="Proteomes" id="UP001367508">
    <property type="component" value="Unassembled WGS sequence"/>
</dbReference>
<protein>
    <submittedName>
        <fullName evidence="1">Uncharacterized protein</fullName>
    </submittedName>
</protein>
<evidence type="ECO:0000313" key="1">
    <source>
        <dbReference type="EMBL" id="KAK7351918.1"/>
    </source>
</evidence>
<accession>A0AAN9R2S7</accession>
<organism evidence="1 2">
    <name type="scientific">Canavalia gladiata</name>
    <name type="common">Sword bean</name>
    <name type="synonym">Dolichos gladiatus</name>
    <dbReference type="NCBI Taxonomy" id="3824"/>
    <lineage>
        <taxon>Eukaryota</taxon>
        <taxon>Viridiplantae</taxon>
        <taxon>Streptophyta</taxon>
        <taxon>Embryophyta</taxon>
        <taxon>Tracheophyta</taxon>
        <taxon>Spermatophyta</taxon>
        <taxon>Magnoliopsida</taxon>
        <taxon>eudicotyledons</taxon>
        <taxon>Gunneridae</taxon>
        <taxon>Pentapetalae</taxon>
        <taxon>rosids</taxon>
        <taxon>fabids</taxon>
        <taxon>Fabales</taxon>
        <taxon>Fabaceae</taxon>
        <taxon>Papilionoideae</taxon>
        <taxon>50 kb inversion clade</taxon>
        <taxon>NPAAA clade</taxon>
        <taxon>indigoferoid/millettioid clade</taxon>
        <taxon>Phaseoleae</taxon>
        <taxon>Canavalia</taxon>
    </lineage>
</organism>
<proteinExistence type="predicted"/>
<sequence length="70" mass="7995">MVSAIRFCICCSVNLYYFHCKFIVISNTPYVPVASIFLKIPMLTLQGHQSLNVKSARNRAGRFAYAHHFV</sequence>
<reference evidence="1 2" key="1">
    <citation type="submission" date="2024-01" db="EMBL/GenBank/DDBJ databases">
        <title>The genomes of 5 underutilized Papilionoideae crops provide insights into root nodulation and disease resistanc.</title>
        <authorList>
            <person name="Jiang F."/>
        </authorList>
    </citation>
    <scope>NUCLEOTIDE SEQUENCE [LARGE SCALE GENOMIC DNA]</scope>
    <source>
        <strain evidence="1">LVBAO_FW01</strain>
        <tissue evidence="1">Leaves</tissue>
    </source>
</reference>
<evidence type="ECO:0000313" key="2">
    <source>
        <dbReference type="Proteomes" id="UP001367508"/>
    </source>
</evidence>
<name>A0AAN9R2S7_CANGL</name>
<comment type="caution">
    <text evidence="1">The sequence shown here is derived from an EMBL/GenBank/DDBJ whole genome shotgun (WGS) entry which is preliminary data.</text>
</comment>
<gene>
    <name evidence="1" type="ORF">VNO77_11689</name>
</gene>